<protein>
    <submittedName>
        <fullName evidence="1">Uncharacterized protein</fullName>
    </submittedName>
</protein>
<evidence type="ECO:0000313" key="1">
    <source>
        <dbReference type="EMBL" id="KKM97509.1"/>
    </source>
</evidence>
<name>A0A0F9LQZ3_9ZZZZ</name>
<gene>
    <name evidence="1" type="ORF">LCGC14_1167350</name>
</gene>
<comment type="caution">
    <text evidence="1">The sequence shown here is derived from an EMBL/GenBank/DDBJ whole genome shotgun (WGS) entry which is preliminary data.</text>
</comment>
<dbReference type="AlphaFoldDB" id="A0A0F9LQZ3"/>
<reference evidence="1" key="1">
    <citation type="journal article" date="2015" name="Nature">
        <title>Complex archaea that bridge the gap between prokaryotes and eukaryotes.</title>
        <authorList>
            <person name="Spang A."/>
            <person name="Saw J.H."/>
            <person name="Jorgensen S.L."/>
            <person name="Zaremba-Niedzwiedzka K."/>
            <person name="Martijn J."/>
            <person name="Lind A.E."/>
            <person name="van Eijk R."/>
            <person name="Schleper C."/>
            <person name="Guy L."/>
            <person name="Ettema T.J."/>
        </authorList>
    </citation>
    <scope>NUCLEOTIDE SEQUENCE</scope>
</reference>
<sequence>MNAQVRVEGNQFIIESGIISTTFTSTGKSSVAIDAPDSGTDIRSVLGFDITTSSETLALRQIVETSLASTYSSGDILEVTSTAGFTSGSAIIVQDDTNSQVVVTSGAGTGDDLTASQIRFTTQSGISLGLENTYASGALVRVMHEVDVSDPVSAVTTVDELYRSSIDSMANQIDFSA</sequence>
<organism evidence="1">
    <name type="scientific">marine sediment metagenome</name>
    <dbReference type="NCBI Taxonomy" id="412755"/>
    <lineage>
        <taxon>unclassified sequences</taxon>
        <taxon>metagenomes</taxon>
        <taxon>ecological metagenomes</taxon>
    </lineage>
</organism>
<accession>A0A0F9LQZ3</accession>
<proteinExistence type="predicted"/>
<dbReference type="EMBL" id="LAZR01005741">
    <property type="protein sequence ID" value="KKM97509.1"/>
    <property type="molecule type" value="Genomic_DNA"/>
</dbReference>